<evidence type="ECO:0000313" key="9">
    <source>
        <dbReference type="EMBL" id="MBB2901076.1"/>
    </source>
</evidence>
<gene>
    <name evidence="9" type="ORF">FHR75_001864</name>
</gene>
<comment type="subcellular location">
    <subcellularLocation>
        <location evidence="1">Cell membrane</location>
        <topology evidence="1">Multi-pass membrane protein</topology>
    </subcellularLocation>
</comment>
<feature type="transmembrane region" description="Helical" evidence="7">
    <location>
        <begin position="382"/>
        <end position="401"/>
    </location>
</feature>
<evidence type="ECO:0000313" key="10">
    <source>
        <dbReference type="Proteomes" id="UP000533269"/>
    </source>
</evidence>
<keyword evidence="4 7" id="KW-0812">Transmembrane</keyword>
<dbReference type="InterPro" id="IPR036259">
    <property type="entry name" value="MFS_trans_sf"/>
</dbReference>
<sequence>MPTRPKLRAVRTLPPPVRLFLLSQLAFNVGFYLVVPFLAAHLSSGLGLAGWVVGIVLGVRTFSQQGLFLVGGALTDRFGVRPVLLTGCLVRIAGFCTLAATTSLPGVLAGTVLTGFAAALFSPAVETGLAHEGRRLEDGGGITRAELFALDDVVGKVGSLVGPVLGAVLLAVEFRTTCLVAAGIFGLVLVLNARWAPRDHGTVREASVSAGWSAVLRNRRFLLFAALYSTLLLAYNQMYLALPVELERATGSQDALGLMFVLAAVVTVTAQVPLARWARRRGAATALPLGFAVSALAFGLVAAATVAPAPGWVPALAPAAAFVVVLHLGSALAGPVARDLVPPLAGERYVGAHYGALASGGGLAVLLGSTAVGALLEPGAGLPWLLLAALLLASAAGLALASRRPARPLTG</sequence>
<accession>A0A7W4TMP0</accession>
<dbReference type="PANTHER" id="PTHR23517">
    <property type="entry name" value="RESISTANCE PROTEIN MDTM, PUTATIVE-RELATED-RELATED"/>
    <property type="match status" value="1"/>
</dbReference>
<keyword evidence="2" id="KW-0813">Transport</keyword>
<evidence type="ECO:0000256" key="4">
    <source>
        <dbReference type="ARBA" id="ARBA00022692"/>
    </source>
</evidence>
<feature type="transmembrane region" description="Helical" evidence="7">
    <location>
        <begin position="354"/>
        <end position="376"/>
    </location>
</feature>
<feature type="transmembrane region" description="Helical" evidence="7">
    <location>
        <begin position="82"/>
        <end position="100"/>
    </location>
</feature>
<keyword evidence="3" id="KW-1003">Cell membrane</keyword>
<dbReference type="AlphaFoldDB" id="A0A7W4TMP0"/>
<reference evidence="9 10" key="2">
    <citation type="submission" date="2020-08" db="EMBL/GenBank/DDBJ databases">
        <authorList>
            <person name="Partida-Martinez L."/>
            <person name="Huntemann M."/>
            <person name="Clum A."/>
            <person name="Wang J."/>
            <person name="Palaniappan K."/>
            <person name="Ritter S."/>
            <person name="Chen I.-M."/>
            <person name="Stamatis D."/>
            <person name="Reddy T."/>
            <person name="O'Malley R."/>
            <person name="Daum C."/>
            <person name="Shapiro N."/>
            <person name="Ivanova N."/>
            <person name="Kyrpides N."/>
            <person name="Woyke T."/>
        </authorList>
    </citation>
    <scope>NUCLEOTIDE SEQUENCE [LARGE SCALE GENOMIC DNA]</scope>
    <source>
        <strain evidence="9 10">AS2.23</strain>
    </source>
</reference>
<feature type="transmembrane region" description="Helical" evidence="7">
    <location>
        <begin position="255"/>
        <end position="274"/>
    </location>
</feature>
<organism evidence="9 10">
    <name type="scientific">Kineococcus radiotolerans</name>
    <dbReference type="NCBI Taxonomy" id="131568"/>
    <lineage>
        <taxon>Bacteria</taxon>
        <taxon>Bacillati</taxon>
        <taxon>Actinomycetota</taxon>
        <taxon>Actinomycetes</taxon>
        <taxon>Kineosporiales</taxon>
        <taxon>Kineosporiaceae</taxon>
        <taxon>Kineococcus</taxon>
    </lineage>
</organism>
<evidence type="ECO:0000256" key="3">
    <source>
        <dbReference type="ARBA" id="ARBA00022475"/>
    </source>
</evidence>
<feature type="transmembrane region" description="Helical" evidence="7">
    <location>
        <begin position="312"/>
        <end position="333"/>
    </location>
</feature>
<evidence type="ECO:0000256" key="1">
    <source>
        <dbReference type="ARBA" id="ARBA00004651"/>
    </source>
</evidence>
<evidence type="ECO:0000256" key="6">
    <source>
        <dbReference type="ARBA" id="ARBA00023136"/>
    </source>
</evidence>
<dbReference type="InterPro" id="IPR011701">
    <property type="entry name" value="MFS"/>
</dbReference>
<dbReference type="Pfam" id="PF07690">
    <property type="entry name" value="MFS_1"/>
    <property type="match status" value="1"/>
</dbReference>
<reference evidence="9 10" key="1">
    <citation type="submission" date="2020-08" db="EMBL/GenBank/DDBJ databases">
        <title>The Agave Microbiome: Exploring the role of microbial communities in plant adaptations to desert environments.</title>
        <authorList>
            <person name="Partida-Martinez L.P."/>
        </authorList>
    </citation>
    <scope>NUCLEOTIDE SEQUENCE [LARGE SCALE GENOMIC DNA]</scope>
    <source>
        <strain evidence="9 10">AS2.23</strain>
    </source>
</reference>
<dbReference type="RefSeq" id="WP_183391070.1">
    <property type="nucleotide sequence ID" value="NZ_JACHVY010000001.1"/>
</dbReference>
<dbReference type="GO" id="GO:0005886">
    <property type="term" value="C:plasma membrane"/>
    <property type="evidence" value="ECO:0007669"/>
    <property type="project" value="UniProtKB-SubCell"/>
</dbReference>
<dbReference type="Gene3D" id="1.20.1250.20">
    <property type="entry name" value="MFS general substrate transporter like domains"/>
    <property type="match status" value="2"/>
</dbReference>
<dbReference type="EMBL" id="JACHVY010000001">
    <property type="protein sequence ID" value="MBB2901076.1"/>
    <property type="molecule type" value="Genomic_DNA"/>
</dbReference>
<feature type="transmembrane region" description="Helical" evidence="7">
    <location>
        <begin position="221"/>
        <end position="240"/>
    </location>
</feature>
<dbReference type="SUPFAM" id="SSF103473">
    <property type="entry name" value="MFS general substrate transporter"/>
    <property type="match status" value="1"/>
</dbReference>
<protein>
    <submittedName>
        <fullName evidence="9">MFS family permease</fullName>
    </submittedName>
</protein>
<dbReference type="InterPro" id="IPR050171">
    <property type="entry name" value="MFS_Transporters"/>
</dbReference>
<feature type="domain" description="Major facilitator superfamily (MFS) profile" evidence="8">
    <location>
        <begin position="16"/>
        <end position="406"/>
    </location>
</feature>
<evidence type="ECO:0000256" key="7">
    <source>
        <dbReference type="SAM" id="Phobius"/>
    </source>
</evidence>
<dbReference type="InterPro" id="IPR020846">
    <property type="entry name" value="MFS_dom"/>
</dbReference>
<feature type="transmembrane region" description="Helical" evidence="7">
    <location>
        <begin position="286"/>
        <end position="306"/>
    </location>
</feature>
<dbReference type="PANTHER" id="PTHR23517:SF2">
    <property type="entry name" value="MULTIDRUG RESISTANCE PROTEIN MDTH"/>
    <property type="match status" value="1"/>
</dbReference>
<dbReference type="PROSITE" id="PS50850">
    <property type="entry name" value="MFS"/>
    <property type="match status" value="1"/>
</dbReference>
<evidence type="ECO:0000256" key="5">
    <source>
        <dbReference type="ARBA" id="ARBA00022989"/>
    </source>
</evidence>
<evidence type="ECO:0000259" key="8">
    <source>
        <dbReference type="PROSITE" id="PS50850"/>
    </source>
</evidence>
<name>A0A7W4TMP0_KINRA</name>
<feature type="transmembrane region" description="Helical" evidence="7">
    <location>
        <begin position="20"/>
        <end position="42"/>
    </location>
</feature>
<dbReference type="GO" id="GO:0022857">
    <property type="term" value="F:transmembrane transporter activity"/>
    <property type="evidence" value="ECO:0007669"/>
    <property type="project" value="InterPro"/>
</dbReference>
<evidence type="ECO:0000256" key="2">
    <source>
        <dbReference type="ARBA" id="ARBA00022448"/>
    </source>
</evidence>
<proteinExistence type="predicted"/>
<feature type="transmembrane region" description="Helical" evidence="7">
    <location>
        <begin position="48"/>
        <end position="70"/>
    </location>
</feature>
<keyword evidence="6 7" id="KW-0472">Membrane</keyword>
<keyword evidence="5 7" id="KW-1133">Transmembrane helix</keyword>
<comment type="caution">
    <text evidence="9">The sequence shown here is derived from an EMBL/GenBank/DDBJ whole genome shotgun (WGS) entry which is preliminary data.</text>
</comment>
<dbReference type="Proteomes" id="UP000533269">
    <property type="component" value="Unassembled WGS sequence"/>
</dbReference>